<evidence type="ECO:0000256" key="3">
    <source>
        <dbReference type="ARBA" id="ARBA00004947"/>
    </source>
</evidence>
<protein>
    <recommendedName>
        <fullName evidence="6 10">UDP-glucose 4-epimerase</fullName>
        <ecNumber evidence="5 10">5.1.3.2</ecNumber>
    </recommendedName>
</protein>
<comment type="catalytic activity">
    <reaction evidence="1 10">
        <text>UDP-alpha-D-glucose = UDP-alpha-D-galactose</text>
        <dbReference type="Rhea" id="RHEA:22168"/>
        <dbReference type="ChEBI" id="CHEBI:58885"/>
        <dbReference type="ChEBI" id="CHEBI:66914"/>
        <dbReference type="EC" id="5.1.3.2"/>
    </reaction>
</comment>
<evidence type="ECO:0000256" key="2">
    <source>
        <dbReference type="ARBA" id="ARBA00001911"/>
    </source>
</evidence>
<keyword evidence="14" id="KW-1185">Reference proteome</keyword>
<comment type="similarity">
    <text evidence="4 10">Belongs to the NAD(P)-dependent epimerase/dehydratase family.</text>
</comment>
<proteinExistence type="inferred from homology"/>
<evidence type="ECO:0000256" key="6">
    <source>
        <dbReference type="ARBA" id="ARBA00018569"/>
    </source>
</evidence>
<evidence type="ECO:0000259" key="11">
    <source>
        <dbReference type="Pfam" id="PF01370"/>
    </source>
</evidence>
<dbReference type="STRING" id="437022.CC99x_01916"/>
<dbReference type="EMBL" id="LKHV01000010">
    <property type="protein sequence ID" value="KRG17960.1"/>
    <property type="molecule type" value="Genomic_DNA"/>
</dbReference>
<reference evidence="13" key="3">
    <citation type="submission" date="2021-06" db="EMBL/GenBank/DDBJ databases">
        <title>Genomic Description and Analysis of Intracellular Bacteria, Candidatus Berkiella cookevillensis and Candidatus Berkiella aquae.</title>
        <authorList>
            <person name="Kidane D.T."/>
            <person name="Mehari Y.T."/>
            <person name="Rice F.C."/>
            <person name="Arivett B.A."/>
            <person name="Farone A.L."/>
            <person name="Berk S.G."/>
            <person name="Farone M.B."/>
        </authorList>
    </citation>
    <scope>NUCLEOTIDE SEQUENCE</scope>
    <source>
        <strain evidence="13">CC99</strain>
    </source>
</reference>
<comment type="pathway">
    <text evidence="3 10">Carbohydrate metabolism; galactose metabolism.</text>
</comment>
<dbReference type="PANTHER" id="PTHR43725">
    <property type="entry name" value="UDP-GLUCOSE 4-EPIMERASE"/>
    <property type="match status" value="1"/>
</dbReference>
<accession>A0A0Q9YPK6</accession>
<dbReference type="RefSeq" id="WP_057625022.1">
    <property type="nucleotide sequence ID" value="NZ_LKHV02000001.1"/>
</dbReference>
<evidence type="ECO:0000256" key="9">
    <source>
        <dbReference type="ARBA" id="ARBA00023277"/>
    </source>
</evidence>
<dbReference type="Gene3D" id="3.90.25.10">
    <property type="entry name" value="UDP-galactose 4-epimerase, domain 1"/>
    <property type="match status" value="1"/>
</dbReference>
<dbReference type="EMBL" id="LKHV02000001">
    <property type="protein sequence ID" value="MCS5709112.1"/>
    <property type="molecule type" value="Genomic_DNA"/>
</dbReference>
<evidence type="ECO:0000313" key="14">
    <source>
        <dbReference type="Proteomes" id="UP000051494"/>
    </source>
</evidence>
<evidence type="ECO:0000256" key="1">
    <source>
        <dbReference type="ARBA" id="ARBA00000083"/>
    </source>
</evidence>
<dbReference type="EC" id="5.1.3.2" evidence="5 10"/>
<dbReference type="OrthoDB" id="9803010at2"/>
<comment type="subunit">
    <text evidence="10">Homodimer.</text>
</comment>
<evidence type="ECO:0000256" key="10">
    <source>
        <dbReference type="RuleBase" id="RU366046"/>
    </source>
</evidence>
<evidence type="ECO:0000256" key="7">
    <source>
        <dbReference type="ARBA" id="ARBA00023027"/>
    </source>
</evidence>
<dbReference type="InterPro" id="IPR001509">
    <property type="entry name" value="Epimerase_deHydtase"/>
</dbReference>
<reference evidence="13" key="2">
    <citation type="journal article" date="2016" name="Genome Announc.">
        <title>Draft Genome Sequences of Two Novel Amoeba-Resistant Intranuclear Bacteria, 'Candidatus Berkiella cookevillensis' and 'Candidatus Berkiella aquae'.</title>
        <authorList>
            <person name="Mehari Y.T."/>
            <person name="Arivett B.A."/>
            <person name="Farone A.L."/>
            <person name="Gunderson J.H."/>
            <person name="Farone M.B."/>
        </authorList>
    </citation>
    <scope>NUCLEOTIDE SEQUENCE</scope>
    <source>
        <strain evidence="13">CC99</strain>
    </source>
</reference>
<dbReference type="InterPro" id="IPR036291">
    <property type="entry name" value="NAD(P)-bd_dom_sf"/>
</dbReference>
<dbReference type="PATRIC" id="fig|1590042.3.peg.1950"/>
<reference evidence="12" key="1">
    <citation type="submission" date="2015-09" db="EMBL/GenBank/DDBJ databases">
        <title>Draft Genome Sequences of Two Novel Amoeba-resistant Intranuclear Bacteria, Candidatus Berkiella cookevillensis and Candidatus Berkiella aquae.</title>
        <authorList>
            <person name="Mehari Y.T."/>
            <person name="Arivett B.A."/>
            <person name="Farone A.L."/>
            <person name="Gunderson J.H."/>
            <person name="Farone M.B."/>
        </authorList>
    </citation>
    <scope>NUCLEOTIDE SEQUENCE [LARGE SCALE GENOMIC DNA]</scope>
    <source>
        <strain evidence="12">CC99</strain>
    </source>
</reference>
<dbReference type="Pfam" id="PF01370">
    <property type="entry name" value="Epimerase"/>
    <property type="match status" value="1"/>
</dbReference>
<feature type="domain" description="NAD-dependent epimerase/dehydratase" evidence="11">
    <location>
        <begin position="5"/>
        <end position="254"/>
    </location>
</feature>
<dbReference type="CDD" id="cd05247">
    <property type="entry name" value="UDP_G4E_1_SDR_e"/>
    <property type="match status" value="1"/>
</dbReference>
<dbReference type="GO" id="GO:0033499">
    <property type="term" value="P:galactose catabolic process via UDP-galactose, Leloir pathway"/>
    <property type="evidence" value="ECO:0007669"/>
    <property type="project" value="TreeGrafter"/>
</dbReference>
<organism evidence="12">
    <name type="scientific">Candidatus Berkiella cookevillensis</name>
    <dbReference type="NCBI Taxonomy" id="437022"/>
    <lineage>
        <taxon>Bacteria</taxon>
        <taxon>Pseudomonadati</taxon>
        <taxon>Pseudomonadota</taxon>
        <taxon>Gammaproteobacteria</taxon>
        <taxon>Candidatus Berkiellales</taxon>
        <taxon>Candidatus Berkiellaceae</taxon>
        <taxon>Candidatus Berkiella</taxon>
    </lineage>
</organism>
<keyword evidence="7 10" id="KW-0520">NAD</keyword>
<evidence type="ECO:0000256" key="8">
    <source>
        <dbReference type="ARBA" id="ARBA00023235"/>
    </source>
</evidence>
<keyword evidence="8 10" id="KW-0413">Isomerase</keyword>
<dbReference type="Gene3D" id="3.40.50.720">
    <property type="entry name" value="NAD(P)-binding Rossmann-like Domain"/>
    <property type="match status" value="1"/>
</dbReference>
<gene>
    <name evidence="12" type="primary">galE_2</name>
    <name evidence="13" type="synonym">galE</name>
    <name evidence="13" type="ORF">CC99x_009365</name>
    <name evidence="12" type="ORF">CC99x_01916</name>
</gene>
<sequence>MACNVLVTGGAGYIGCHVVKDLLKNNAYNVIVFDNLSSGYADLVQQAKLVVGDLQNSDLLCNVLIQEKITAVMHLAAKTSVPESIADPEIYYDNNTMGTLSLLSACKKAQIPHFIFSSTAAVYGLPTESYVQESSPTAPINPYGHSKLMGEQMIKDFANAYAMKFVILRYFNVAGADPEGKLGQRSKKAEHLIKVALEAACGKRTALPIFGTDYPTPDGTCVRDFIHVSDIAHAHIEALNYLQNKGQSTILNCGYGQGYSVKDVVKTVEKIAGVHLKTENAPRREGDSPSVIATNEKIKKILKWQPQFNDLEFIVKTAYNWEKKAS</sequence>
<dbReference type="UniPathway" id="UPA00214"/>
<evidence type="ECO:0000256" key="4">
    <source>
        <dbReference type="ARBA" id="ARBA00007637"/>
    </source>
</evidence>
<dbReference type="SUPFAM" id="SSF51735">
    <property type="entry name" value="NAD(P)-binding Rossmann-fold domains"/>
    <property type="match status" value="1"/>
</dbReference>
<evidence type="ECO:0000313" key="12">
    <source>
        <dbReference type="EMBL" id="KRG17960.1"/>
    </source>
</evidence>
<dbReference type="AlphaFoldDB" id="A0A0Q9YPK6"/>
<dbReference type="GO" id="GO:0003978">
    <property type="term" value="F:UDP-glucose 4-epimerase activity"/>
    <property type="evidence" value="ECO:0007669"/>
    <property type="project" value="UniProtKB-UniRule"/>
</dbReference>
<evidence type="ECO:0000256" key="5">
    <source>
        <dbReference type="ARBA" id="ARBA00013189"/>
    </source>
</evidence>
<comment type="cofactor">
    <cofactor evidence="2 10">
        <name>NAD(+)</name>
        <dbReference type="ChEBI" id="CHEBI:57540"/>
    </cofactor>
</comment>
<comment type="caution">
    <text evidence="12">The sequence shown here is derived from an EMBL/GenBank/DDBJ whole genome shotgun (WGS) entry which is preliminary data.</text>
</comment>
<dbReference type="Proteomes" id="UP000051494">
    <property type="component" value="Unassembled WGS sequence"/>
</dbReference>
<keyword evidence="9 10" id="KW-0119">Carbohydrate metabolism</keyword>
<dbReference type="NCBIfam" id="TIGR01179">
    <property type="entry name" value="galE"/>
    <property type="match status" value="1"/>
</dbReference>
<evidence type="ECO:0000313" key="13">
    <source>
        <dbReference type="EMBL" id="MCS5709112.1"/>
    </source>
</evidence>
<dbReference type="InterPro" id="IPR005886">
    <property type="entry name" value="UDP_G4E"/>
</dbReference>
<name>A0A0Q9YPK6_9GAMM</name>
<dbReference type="PANTHER" id="PTHR43725:SF53">
    <property type="entry name" value="UDP-ARABINOSE 4-EPIMERASE 1"/>
    <property type="match status" value="1"/>
</dbReference>